<proteinExistence type="predicted"/>
<dbReference type="Proteomes" id="UP000765509">
    <property type="component" value="Unassembled WGS sequence"/>
</dbReference>
<keyword evidence="2" id="KW-1185">Reference proteome</keyword>
<name>A0A9Q3CEM9_9BASI</name>
<sequence length="133" mass="14306">MLSMLPCPHPPPDETWTVPPISTLTTPYASTPPCHLLLGLQSLCCCGALKLCLQCHPHRPLCLLLSAAYHPYTCEVPSQHSSNVAYHPYACIVPTQHASNACSSLPTCLRCPPHTGLILKAAYDSYTPAAASR</sequence>
<dbReference type="AlphaFoldDB" id="A0A9Q3CEM9"/>
<evidence type="ECO:0000313" key="2">
    <source>
        <dbReference type="Proteomes" id="UP000765509"/>
    </source>
</evidence>
<gene>
    <name evidence="1" type="ORF">O181_021007</name>
</gene>
<evidence type="ECO:0000313" key="1">
    <source>
        <dbReference type="EMBL" id="MBW0481292.1"/>
    </source>
</evidence>
<protein>
    <submittedName>
        <fullName evidence="1">Uncharacterized protein</fullName>
    </submittedName>
</protein>
<dbReference type="EMBL" id="AVOT02006329">
    <property type="protein sequence ID" value="MBW0481292.1"/>
    <property type="molecule type" value="Genomic_DNA"/>
</dbReference>
<reference evidence="1" key="1">
    <citation type="submission" date="2021-03" db="EMBL/GenBank/DDBJ databases">
        <title>Draft genome sequence of rust myrtle Austropuccinia psidii MF-1, a brazilian biotype.</title>
        <authorList>
            <person name="Quecine M.C."/>
            <person name="Pachon D.M.R."/>
            <person name="Bonatelli M.L."/>
            <person name="Correr F.H."/>
            <person name="Franceschini L.M."/>
            <person name="Leite T.F."/>
            <person name="Margarido G.R.A."/>
            <person name="Almeida C.A."/>
            <person name="Ferrarezi J.A."/>
            <person name="Labate C.A."/>
        </authorList>
    </citation>
    <scope>NUCLEOTIDE SEQUENCE</scope>
    <source>
        <strain evidence="1">MF-1</strain>
    </source>
</reference>
<comment type="caution">
    <text evidence="1">The sequence shown here is derived from an EMBL/GenBank/DDBJ whole genome shotgun (WGS) entry which is preliminary data.</text>
</comment>
<organism evidence="1 2">
    <name type="scientific">Austropuccinia psidii MF-1</name>
    <dbReference type="NCBI Taxonomy" id="1389203"/>
    <lineage>
        <taxon>Eukaryota</taxon>
        <taxon>Fungi</taxon>
        <taxon>Dikarya</taxon>
        <taxon>Basidiomycota</taxon>
        <taxon>Pucciniomycotina</taxon>
        <taxon>Pucciniomycetes</taxon>
        <taxon>Pucciniales</taxon>
        <taxon>Sphaerophragmiaceae</taxon>
        <taxon>Austropuccinia</taxon>
    </lineage>
</organism>
<accession>A0A9Q3CEM9</accession>